<evidence type="ECO:0000313" key="16">
    <source>
        <dbReference type="Proteomes" id="UP001443914"/>
    </source>
</evidence>
<keyword evidence="9" id="KW-0256">Endoplasmic reticulum</keyword>
<feature type="transmembrane region" description="Helical" evidence="14">
    <location>
        <begin position="80"/>
        <end position="102"/>
    </location>
</feature>
<evidence type="ECO:0000256" key="3">
    <source>
        <dbReference type="ARBA" id="ARBA00004240"/>
    </source>
</evidence>
<reference evidence="15" key="1">
    <citation type="submission" date="2024-03" db="EMBL/GenBank/DDBJ databases">
        <title>WGS assembly of Saponaria officinalis var. Norfolk2.</title>
        <authorList>
            <person name="Jenkins J."/>
            <person name="Shu S."/>
            <person name="Grimwood J."/>
            <person name="Barry K."/>
            <person name="Goodstein D."/>
            <person name="Schmutz J."/>
            <person name="Leebens-Mack J."/>
            <person name="Osbourn A."/>
        </authorList>
    </citation>
    <scope>NUCLEOTIDE SEQUENCE [LARGE SCALE GENOMIC DNA]</scope>
    <source>
        <strain evidence="15">JIC</strain>
    </source>
</reference>
<feature type="compositionally biased region" description="Polar residues" evidence="13">
    <location>
        <begin position="17"/>
        <end position="26"/>
    </location>
</feature>
<dbReference type="AlphaFoldDB" id="A0AAW1GMJ9"/>
<protein>
    <recommendedName>
        <fullName evidence="17">ARGOS-like protein</fullName>
    </recommendedName>
</protein>
<comment type="caution">
    <text evidence="15">The sequence shown here is derived from an EMBL/GenBank/DDBJ whole genome shotgun (WGS) entry which is preliminary data.</text>
</comment>
<dbReference type="PANTHER" id="PTHR36023:SF3">
    <property type="entry name" value="ARGOS-LIKE PROTEIN"/>
    <property type="match status" value="1"/>
</dbReference>
<comment type="similarity">
    <text evidence="5">Belongs to the plant organ size related (OSR) protein family.</text>
</comment>
<dbReference type="GO" id="GO:0016020">
    <property type="term" value="C:membrane"/>
    <property type="evidence" value="ECO:0007669"/>
    <property type="project" value="UniProtKB-SubCell"/>
</dbReference>
<evidence type="ECO:0000256" key="7">
    <source>
        <dbReference type="ARBA" id="ARBA00022490"/>
    </source>
</evidence>
<evidence type="ECO:0000256" key="10">
    <source>
        <dbReference type="ARBA" id="ARBA00022989"/>
    </source>
</evidence>
<keyword evidence="11 14" id="KW-0472">Membrane</keyword>
<accession>A0AAW1GMJ9</accession>
<organism evidence="15 16">
    <name type="scientific">Saponaria officinalis</name>
    <name type="common">Common soapwort</name>
    <name type="synonym">Lychnis saponaria</name>
    <dbReference type="NCBI Taxonomy" id="3572"/>
    <lineage>
        <taxon>Eukaryota</taxon>
        <taxon>Viridiplantae</taxon>
        <taxon>Streptophyta</taxon>
        <taxon>Embryophyta</taxon>
        <taxon>Tracheophyta</taxon>
        <taxon>Spermatophyta</taxon>
        <taxon>Magnoliopsida</taxon>
        <taxon>eudicotyledons</taxon>
        <taxon>Gunneridae</taxon>
        <taxon>Pentapetalae</taxon>
        <taxon>Caryophyllales</taxon>
        <taxon>Caryophyllaceae</taxon>
        <taxon>Caryophylleae</taxon>
        <taxon>Saponaria</taxon>
    </lineage>
</organism>
<evidence type="ECO:0000256" key="11">
    <source>
        <dbReference type="ARBA" id="ARBA00023136"/>
    </source>
</evidence>
<evidence type="ECO:0000256" key="14">
    <source>
        <dbReference type="SAM" id="Phobius"/>
    </source>
</evidence>
<keyword evidence="8 14" id="KW-0812">Transmembrane</keyword>
<feature type="transmembrane region" description="Helical" evidence="14">
    <location>
        <begin position="108"/>
        <end position="129"/>
    </location>
</feature>
<dbReference type="EMBL" id="JBDFQZ010000014">
    <property type="protein sequence ID" value="KAK9664931.1"/>
    <property type="molecule type" value="Genomic_DNA"/>
</dbReference>
<keyword evidence="6" id="KW-0217">Developmental protein</keyword>
<comment type="subcellular location">
    <subcellularLocation>
        <location evidence="4">Cytoplasm</location>
    </subcellularLocation>
    <subcellularLocation>
        <location evidence="3">Endoplasmic reticulum</location>
    </subcellularLocation>
    <subcellularLocation>
        <location evidence="2">Membrane</location>
        <topology evidence="2">Multi-pass membrane protein</topology>
    </subcellularLocation>
    <subcellularLocation>
        <location evidence="1">Nucleus</location>
    </subcellularLocation>
</comment>
<evidence type="ECO:0000256" key="12">
    <source>
        <dbReference type="ARBA" id="ARBA00023242"/>
    </source>
</evidence>
<keyword evidence="12" id="KW-0539">Nucleus</keyword>
<gene>
    <name evidence="15" type="ORF">RND81_14G078100</name>
</gene>
<evidence type="ECO:0000256" key="1">
    <source>
        <dbReference type="ARBA" id="ARBA00004123"/>
    </source>
</evidence>
<evidence type="ECO:0000256" key="13">
    <source>
        <dbReference type="SAM" id="MobiDB-lite"/>
    </source>
</evidence>
<dbReference type="Proteomes" id="UP001443914">
    <property type="component" value="Unassembled WGS sequence"/>
</dbReference>
<name>A0AAW1GMJ9_SAPOF</name>
<proteinExistence type="inferred from homology"/>
<evidence type="ECO:0008006" key="17">
    <source>
        <dbReference type="Google" id="ProtNLM"/>
    </source>
</evidence>
<dbReference type="GO" id="GO:0005634">
    <property type="term" value="C:nucleus"/>
    <property type="evidence" value="ECO:0007669"/>
    <property type="project" value="UniProtKB-SubCell"/>
</dbReference>
<feature type="region of interest" description="Disordered" evidence="13">
    <location>
        <begin position="1"/>
        <end position="53"/>
    </location>
</feature>
<evidence type="ECO:0000256" key="6">
    <source>
        <dbReference type="ARBA" id="ARBA00022473"/>
    </source>
</evidence>
<dbReference type="GO" id="GO:0046622">
    <property type="term" value="P:positive regulation of organ growth"/>
    <property type="evidence" value="ECO:0007669"/>
    <property type="project" value="InterPro"/>
</dbReference>
<evidence type="ECO:0000256" key="2">
    <source>
        <dbReference type="ARBA" id="ARBA00004141"/>
    </source>
</evidence>
<dbReference type="GO" id="GO:0005783">
    <property type="term" value="C:endoplasmic reticulum"/>
    <property type="evidence" value="ECO:0007669"/>
    <property type="project" value="UniProtKB-SubCell"/>
</dbReference>
<dbReference type="InterPro" id="IPR037468">
    <property type="entry name" value="ARGOS/ARL/OSR1"/>
</dbReference>
<evidence type="ECO:0000313" key="15">
    <source>
        <dbReference type="EMBL" id="KAK9664931.1"/>
    </source>
</evidence>
<keyword evidence="7" id="KW-0963">Cytoplasm</keyword>
<dbReference type="PANTHER" id="PTHR36023">
    <property type="entry name" value="ARGOS-LIKE PROTEIN"/>
    <property type="match status" value="1"/>
</dbReference>
<evidence type="ECO:0000256" key="8">
    <source>
        <dbReference type="ARBA" id="ARBA00022692"/>
    </source>
</evidence>
<keyword evidence="16" id="KW-1185">Reference proteome</keyword>
<evidence type="ECO:0000256" key="9">
    <source>
        <dbReference type="ARBA" id="ARBA00022824"/>
    </source>
</evidence>
<evidence type="ECO:0000256" key="5">
    <source>
        <dbReference type="ARBA" id="ARBA00006891"/>
    </source>
</evidence>
<evidence type="ECO:0000256" key="4">
    <source>
        <dbReference type="ARBA" id="ARBA00004496"/>
    </source>
</evidence>
<keyword evidence="10 14" id="KW-1133">Transmembrane helix</keyword>
<sequence length="139" mass="15577">MISEFQEPNKKLPKSLFTLQTHSSEAVPTKPRTRKPDPSTLRMAGRGAYDSRDEGLKHEREYHRLSTQGSLKKSKRGGYFGLESMLLLVCLAASMLILPVILPPLPPPPFLLLLLPIGIFGLLMILAFMPSNVRDLTYM</sequence>
<dbReference type="GO" id="GO:0009725">
    <property type="term" value="P:response to hormone"/>
    <property type="evidence" value="ECO:0007669"/>
    <property type="project" value="UniProtKB-ARBA"/>
</dbReference>